<sequence>MHCNLKTDTSRYARQIILSEVGAQGQQRLKDSKVLVVGAGGLGCPILLYLAGAGVGTIGIVDNDIVDVSNLHRQILYANADVGDLKVSAAKRRINQLNPNIVVHTAATTLNSDNVLSLLAEYDIIVDATDNFGAKYLISDACIECEKPMVYASISQFEGQVSVFNYYNQHTQQRGPCFRDLFETPPPPHLTQNCSEAGVLGVIPGLLGCFQANEVLKLILRAGEPLSGQLLSIDCLDNTFHLLNINKKTRDRPPARTLGATTTPAWRDSDWLSPDTLHDWIATQAPFQLVDVRDVSEQQQGSLGGRPIPLKDIIKRQDELDTARRIVFYCKSGIRSKAALLAIRTISQEAELYSLEGGIERYLEIYPNERTSSFFEHP</sequence>
<reference evidence="16" key="1">
    <citation type="submission" date="2015-03" db="EMBL/GenBank/DDBJ databases">
        <title>Pseudomonas frederiksbergensis hydrocarbon degrader.</title>
        <authorList>
            <person name="Brown L.M."/>
            <person name="Ruiz O.N."/>
            <person name="Mueller S."/>
            <person name="Gunasekera T.S."/>
        </authorList>
    </citation>
    <scope>NUCLEOTIDE SEQUENCE [LARGE SCALE GENOMIC DNA]</scope>
    <source>
        <strain evidence="16">SI8</strain>
    </source>
</reference>
<comment type="catalytic activity">
    <reaction evidence="6">
        <text>[molybdopterin-synthase sulfur-carrier protein]-C-terminal Gly-Gly + ATP + H(+) = [molybdopterin-synthase sulfur-carrier protein]-C-terminal Gly-Gly-AMP + diphosphate</text>
        <dbReference type="Rhea" id="RHEA:43616"/>
        <dbReference type="Rhea" id="RHEA-COMP:12159"/>
        <dbReference type="Rhea" id="RHEA-COMP:12202"/>
        <dbReference type="ChEBI" id="CHEBI:15378"/>
        <dbReference type="ChEBI" id="CHEBI:30616"/>
        <dbReference type="ChEBI" id="CHEBI:33019"/>
        <dbReference type="ChEBI" id="CHEBI:90618"/>
        <dbReference type="ChEBI" id="CHEBI:90778"/>
        <dbReference type="EC" id="2.7.7.80"/>
    </reaction>
</comment>
<evidence type="ECO:0000256" key="5">
    <source>
        <dbReference type="ARBA" id="ARBA00022840"/>
    </source>
</evidence>
<dbReference type="SMART" id="SM00450">
    <property type="entry name" value="RHOD"/>
    <property type="match status" value="1"/>
</dbReference>
<evidence type="ECO:0000256" key="6">
    <source>
        <dbReference type="ARBA" id="ARBA00052218"/>
    </source>
</evidence>
<dbReference type="SUPFAM" id="SSF69572">
    <property type="entry name" value="Activating enzymes of the ubiquitin-like proteins"/>
    <property type="match status" value="1"/>
</dbReference>
<dbReference type="InterPro" id="IPR035985">
    <property type="entry name" value="Ubiquitin-activating_enz"/>
</dbReference>
<dbReference type="EC" id="2.7.7.80" evidence="9"/>
<dbReference type="GO" id="GO:0061605">
    <property type="term" value="F:molybdopterin-synthase adenylyltransferase activity"/>
    <property type="evidence" value="ECO:0007669"/>
    <property type="project" value="UniProtKB-EC"/>
</dbReference>
<name>A0A0B1Z5Z6_9PSED</name>
<organism evidence="15 16">
    <name type="scientific">Pseudomonas frederiksbergensis</name>
    <dbReference type="NCBI Taxonomy" id="104087"/>
    <lineage>
        <taxon>Bacteria</taxon>
        <taxon>Pseudomonadati</taxon>
        <taxon>Pseudomonadota</taxon>
        <taxon>Gammaproteobacteria</taxon>
        <taxon>Pseudomonadales</taxon>
        <taxon>Pseudomonadaceae</taxon>
        <taxon>Pseudomonas</taxon>
    </lineage>
</organism>
<dbReference type="CDD" id="cd00757">
    <property type="entry name" value="ThiF_MoeB_HesA_family"/>
    <property type="match status" value="1"/>
</dbReference>
<gene>
    <name evidence="15" type="ORF">JZ00_10715</name>
</gene>
<evidence type="ECO:0000256" key="7">
    <source>
        <dbReference type="ARBA" id="ARBA00055169"/>
    </source>
</evidence>
<dbReference type="GO" id="GO:0004792">
    <property type="term" value="F:thiosulfate-cyanide sulfurtransferase activity"/>
    <property type="evidence" value="ECO:0007669"/>
    <property type="project" value="TreeGrafter"/>
</dbReference>
<evidence type="ECO:0000256" key="9">
    <source>
        <dbReference type="ARBA" id="ARBA00066884"/>
    </source>
</evidence>
<keyword evidence="3" id="KW-0808">Transferase</keyword>
<dbReference type="Pfam" id="PF00581">
    <property type="entry name" value="Rhodanese"/>
    <property type="match status" value="1"/>
</dbReference>
<evidence type="ECO:0000256" key="3">
    <source>
        <dbReference type="ARBA" id="ARBA00022679"/>
    </source>
</evidence>
<evidence type="ECO:0000313" key="16">
    <source>
        <dbReference type="Proteomes" id="UP000030949"/>
    </source>
</evidence>
<evidence type="ECO:0000256" key="12">
    <source>
        <dbReference type="ARBA" id="ARBA00075328"/>
    </source>
</evidence>
<dbReference type="Gene3D" id="3.40.250.10">
    <property type="entry name" value="Rhodanese-like domain"/>
    <property type="match status" value="1"/>
</dbReference>
<dbReference type="PANTHER" id="PTHR10953">
    <property type="entry name" value="UBIQUITIN-ACTIVATING ENZYME E1"/>
    <property type="match status" value="1"/>
</dbReference>
<dbReference type="AlphaFoldDB" id="A0A0B1Z5Z6"/>
<dbReference type="Proteomes" id="UP000030949">
    <property type="component" value="Unassembled WGS sequence"/>
</dbReference>
<comment type="similarity">
    <text evidence="2">Belongs to the HesA/MoeB/ThiF family.</text>
</comment>
<dbReference type="RefSeq" id="WP_039591129.1">
    <property type="nucleotide sequence ID" value="NZ_JQGJ02000001.1"/>
</dbReference>
<dbReference type="EMBL" id="JQGJ01000005">
    <property type="protein sequence ID" value="KHK64778.1"/>
    <property type="molecule type" value="Genomic_DNA"/>
</dbReference>
<dbReference type="InterPro" id="IPR000594">
    <property type="entry name" value="ThiF_NAD_FAD-bd"/>
</dbReference>
<evidence type="ECO:0000256" key="13">
    <source>
        <dbReference type="ARBA" id="ARBA00078531"/>
    </source>
</evidence>
<dbReference type="Pfam" id="PF00899">
    <property type="entry name" value="ThiF"/>
    <property type="match status" value="1"/>
</dbReference>
<dbReference type="GO" id="GO:0008146">
    <property type="term" value="F:sulfotransferase activity"/>
    <property type="evidence" value="ECO:0007669"/>
    <property type="project" value="TreeGrafter"/>
</dbReference>
<dbReference type="CDD" id="cd00158">
    <property type="entry name" value="RHOD"/>
    <property type="match status" value="1"/>
</dbReference>
<dbReference type="NCBIfam" id="NF004281">
    <property type="entry name" value="PRK05690.1"/>
    <property type="match status" value="1"/>
</dbReference>
<evidence type="ECO:0000256" key="1">
    <source>
        <dbReference type="ARBA" id="ARBA00005046"/>
    </source>
</evidence>
<evidence type="ECO:0000256" key="10">
    <source>
        <dbReference type="ARBA" id="ARBA00073635"/>
    </source>
</evidence>
<dbReference type="PROSITE" id="PS50206">
    <property type="entry name" value="RHODANESE_3"/>
    <property type="match status" value="1"/>
</dbReference>
<dbReference type="InterPro" id="IPR001763">
    <property type="entry name" value="Rhodanese-like_dom"/>
</dbReference>
<evidence type="ECO:0000256" key="8">
    <source>
        <dbReference type="ARBA" id="ARBA00063809"/>
    </source>
</evidence>
<dbReference type="InterPro" id="IPR045886">
    <property type="entry name" value="ThiF/MoeB/HesA"/>
</dbReference>
<comment type="subunit">
    <text evidence="8">Homodimer. Forms a stable heterotetrameric complex of 2 MoeB and 2 MoaD during adenylation of MoaD.</text>
</comment>
<comment type="function">
    <text evidence="7">Catalyzes the adenylation by ATP of the carboxyl group of the C-terminal glycine of sulfur carrier protein MoaD.</text>
</comment>
<feature type="domain" description="Rhodanese" evidence="14">
    <location>
        <begin position="283"/>
        <end position="371"/>
    </location>
</feature>
<keyword evidence="5" id="KW-0067">ATP-binding</keyword>
<evidence type="ECO:0000256" key="2">
    <source>
        <dbReference type="ARBA" id="ARBA00009919"/>
    </source>
</evidence>
<proteinExistence type="inferred from homology"/>
<comment type="caution">
    <text evidence="15">The sequence shown here is derived from an EMBL/GenBank/DDBJ whole genome shotgun (WGS) entry which is preliminary data.</text>
</comment>
<accession>A0A0B1Z5Z6</accession>
<dbReference type="FunFam" id="3.40.50.720:FF:000033">
    <property type="entry name" value="Adenylyltransferase and sulfurtransferase MOCS3"/>
    <property type="match status" value="1"/>
</dbReference>
<evidence type="ECO:0000256" key="4">
    <source>
        <dbReference type="ARBA" id="ARBA00022741"/>
    </source>
</evidence>
<dbReference type="OrthoDB" id="9804286at2"/>
<dbReference type="InterPro" id="IPR036873">
    <property type="entry name" value="Rhodanese-like_dom_sf"/>
</dbReference>
<dbReference type="GO" id="GO:0005829">
    <property type="term" value="C:cytosol"/>
    <property type="evidence" value="ECO:0007669"/>
    <property type="project" value="TreeGrafter"/>
</dbReference>
<evidence type="ECO:0000313" key="15">
    <source>
        <dbReference type="EMBL" id="KHK64778.1"/>
    </source>
</evidence>
<comment type="pathway">
    <text evidence="1">Cofactor biosynthesis; molybdopterin biosynthesis.</text>
</comment>
<evidence type="ECO:0000256" key="11">
    <source>
        <dbReference type="ARBA" id="ARBA00075110"/>
    </source>
</evidence>
<dbReference type="GO" id="GO:0005524">
    <property type="term" value="F:ATP binding"/>
    <property type="evidence" value="ECO:0007669"/>
    <property type="project" value="UniProtKB-KW"/>
</dbReference>
<keyword evidence="4" id="KW-0547">Nucleotide-binding</keyword>
<dbReference type="PANTHER" id="PTHR10953:SF102">
    <property type="entry name" value="ADENYLYLTRANSFERASE AND SULFURTRANSFERASE MOCS3"/>
    <property type="match status" value="1"/>
</dbReference>
<dbReference type="GO" id="GO:0008641">
    <property type="term" value="F:ubiquitin-like modifier activating enzyme activity"/>
    <property type="evidence" value="ECO:0007669"/>
    <property type="project" value="InterPro"/>
</dbReference>
<evidence type="ECO:0000259" key="14">
    <source>
        <dbReference type="PROSITE" id="PS50206"/>
    </source>
</evidence>
<dbReference type="Gene3D" id="3.40.50.720">
    <property type="entry name" value="NAD(P)-binding Rossmann-like Domain"/>
    <property type="match status" value="1"/>
</dbReference>
<protein>
    <recommendedName>
        <fullName evidence="10">Molybdopterin-synthase adenylyltransferase</fullName>
        <ecNumber evidence="9">2.7.7.80</ecNumber>
    </recommendedName>
    <alternativeName>
        <fullName evidence="13">MoaD protein adenylase</fullName>
    </alternativeName>
    <alternativeName>
        <fullName evidence="11">Molybdopterin-converting factor subunit 1 adenylase</fullName>
    </alternativeName>
    <alternativeName>
        <fullName evidence="12">Sulfur carrier protein MoaD adenylyltransferase</fullName>
    </alternativeName>
</protein>